<dbReference type="Proteomes" id="UP000322873">
    <property type="component" value="Unassembled WGS sequence"/>
</dbReference>
<dbReference type="AlphaFoldDB" id="A0A5M9K3S5"/>
<proteinExistence type="predicted"/>
<evidence type="ECO:0000313" key="3">
    <source>
        <dbReference type="Proteomes" id="UP000322873"/>
    </source>
</evidence>
<dbReference type="PANTHER" id="PTHR37535">
    <property type="entry name" value="FLUG DOMAIN PROTEIN"/>
    <property type="match status" value="1"/>
</dbReference>
<reference evidence="2 3" key="1">
    <citation type="submission" date="2019-06" db="EMBL/GenBank/DDBJ databases">
        <title>Genome Sequence of the Brown Rot Fungal Pathogen Monilinia fructicola.</title>
        <authorList>
            <person name="De Miccolis Angelini R.M."/>
            <person name="Landi L."/>
            <person name="Abate D."/>
            <person name="Pollastro S."/>
            <person name="Romanazzi G."/>
            <person name="Faretra F."/>
        </authorList>
    </citation>
    <scope>NUCLEOTIDE SEQUENCE [LARGE SCALE GENOMIC DNA]</scope>
    <source>
        <strain evidence="2 3">Mfrc123</strain>
    </source>
</reference>
<keyword evidence="3" id="KW-1185">Reference proteome</keyword>
<dbReference type="EMBL" id="VICG01000002">
    <property type="protein sequence ID" value="KAA8574662.1"/>
    <property type="molecule type" value="Genomic_DNA"/>
</dbReference>
<name>A0A5M9K3S5_MONFR</name>
<organism evidence="2 3">
    <name type="scientific">Monilinia fructicola</name>
    <name type="common">Brown rot fungus</name>
    <name type="synonym">Ciboria fructicola</name>
    <dbReference type="NCBI Taxonomy" id="38448"/>
    <lineage>
        <taxon>Eukaryota</taxon>
        <taxon>Fungi</taxon>
        <taxon>Dikarya</taxon>
        <taxon>Ascomycota</taxon>
        <taxon>Pezizomycotina</taxon>
        <taxon>Leotiomycetes</taxon>
        <taxon>Helotiales</taxon>
        <taxon>Sclerotiniaceae</taxon>
        <taxon>Monilinia</taxon>
    </lineage>
</organism>
<accession>A0A5M9K3S5</accession>
<dbReference type="Pfam" id="PF11917">
    <property type="entry name" value="DUF3435"/>
    <property type="match status" value="1"/>
</dbReference>
<protein>
    <submittedName>
        <fullName evidence="2">Uncharacterized protein</fullName>
    </submittedName>
</protein>
<dbReference type="VEuPathDB" id="FungiDB:MFRU_030g00530"/>
<comment type="caution">
    <text evidence="2">The sequence shown here is derived from an EMBL/GenBank/DDBJ whole genome shotgun (WGS) entry which is preliminary data.</text>
</comment>
<feature type="compositionally biased region" description="Basic and acidic residues" evidence="1">
    <location>
        <begin position="79"/>
        <end position="103"/>
    </location>
</feature>
<feature type="compositionally biased region" description="Acidic residues" evidence="1">
    <location>
        <begin position="104"/>
        <end position="128"/>
    </location>
</feature>
<dbReference type="InterPro" id="IPR021842">
    <property type="entry name" value="DUF3435"/>
</dbReference>
<sequence length="443" mass="50068">MMLFLHWVCETYLAKKQKKGKRNFVNANDSNEVIKYINGTLKIKFGLDTSSKTQTSGRTGRPTFTTYSALKFVHSSKGKAGEDPLGEAKTDKDERPLHSKYTDESDDDNNGSEYGDGDDLDYQGDSDNDYSSNRRDTAMAKGTNDSCATEINASGIPTPQACSDTTYNDFGEPIRQYKALCYEDICLWIDHLLIPGESSSYPLSDLTYINSGDFAMTPSSSTAIDLRILSLRQNLRGQGMKAVKVHWKPEWLAKPIFRRSISSDGGWVKSKIEPMTYSTYAFYIDRLARDTGFEDKLTSYCFRRGTANAVDGAASDAVRDQVMRHDPFTGVFNGAYINNIVRFNVQDAFLESEISDDGLTRAFTYMSIRCNPGVPKAVPAQMMSSLLAADPNIVDLEKSFKEIHTKIKWEHKFIKCAPEILRKQHELLRKRTYQRQEKSERRD</sequence>
<evidence type="ECO:0000313" key="2">
    <source>
        <dbReference type="EMBL" id="KAA8574662.1"/>
    </source>
</evidence>
<feature type="region of interest" description="Disordered" evidence="1">
    <location>
        <begin position="75"/>
        <end position="141"/>
    </location>
</feature>
<evidence type="ECO:0000256" key="1">
    <source>
        <dbReference type="SAM" id="MobiDB-lite"/>
    </source>
</evidence>
<dbReference type="PANTHER" id="PTHR37535:SF4">
    <property type="entry name" value="FLUG DOMAIN-CONTAINING PROTEIN"/>
    <property type="match status" value="1"/>
</dbReference>
<gene>
    <name evidence="2" type="ORF">EYC84_003912</name>
</gene>